<comment type="caution">
    <text evidence="2">The sequence shown here is derived from an EMBL/GenBank/DDBJ whole genome shotgun (WGS) entry which is preliminary data.</text>
</comment>
<dbReference type="Proteomes" id="UP000011666">
    <property type="component" value="Unassembled WGS sequence"/>
</dbReference>
<protein>
    <recommendedName>
        <fullName evidence="1">Rv3651-like N-terminal domain-containing protein</fullName>
    </recommendedName>
</protein>
<name>M0QLQ4_9ACTN</name>
<dbReference type="eggNOG" id="ENOG5033SN0">
    <property type="taxonomic scope" value="Bacteria"/>
</dbReference>
<dbReference type="EMBL" id="BANX01000023">
    <property type="protein sequence ID" value="GAC69236.1"/>
    <property type="molecule type" value="Genomic_DNA"/>
</dbReference>
<dbReference type="InterPro" id="IPR041458">
    <property type="entry name" value="Rv3651-like_N"/>
</dbReference>
<dbReference type="AlphaFoldDB" id="M0QLQ4"/>
<sequence>MTDTWMLVETTGNGEPVITFRKGRPASFASLNSCRREYFRGNGAAIGVLRSVIDAARSSGEPTTDRVTIDRESAPTTITGIPVVGPFGVVHAVQVWIAPEGVQPPAPRRVGAFEWHADTRLTHHGPTIEREILGIADAQDVRVSHEVFQYFTDFEREGDLGQFIIEISTEGAQDGDTFSSYLVVKRDDDPDARNRCFMTIRAVRDTVSGKLVARGVVHDVSDVQPGQQAGGFDRQTARLVANLDDREMGIGRIDFATGIITEWLRHPPGPLDLWLTHNEEFHSDDTPRIIEAQQALLLKGLDRVRYRARVRFGESPWIWAEFVLTPDMPGASGGGMITARPLEADEISAPDNDVVHHN</sequence>
<organism evidence="2 3">
    <name type="scientific">Gordonia soli NBRC 108243</name>
    <dbReference type="NCBI Taxonomy" id="1223545"/>
    <lineage>
        <taxon>Bacteria</taxon>
        <taxon>Bacillati</taxon>
        <taxon>Actinomycetota</taxon>
        <taxon>Actinomycetes</taxon>
        <taxon>Mycobacteriales</taxon>
        <taxon>Gordoniaceae</taxon>
        <taxon>Gordonia</taxon>
    </lineage>
</organism>
<dbReference type="STRING" id="1223545.GS4_23_00300"/>
<keyword evidence="3" id="KW-1185">Reference proteome</keyword>
<gene>
    <name evidence="2" type="ORF">GS4_23_00300</name>
</gene>
<feature type="domain" description="Rv3651-like N-terminal" evidence="1">
    <location>
        <begin position="4"/>
        <end position="106"/>
    </location>
</feature>
<dbReference type="RefSeq" id="WP_007622096.1">
    <property type="nucleotide sequence ID" value="NZ_BANX01000023.1"/>
</dbReference>
<dbReference type="OrthoDB" id="4567343at2"/>
<evidence type="ECO:0000313" key="2">
    <source>
        <dbReference type="EMBL" id="GAC69236.1"/>
    </source>
</evidence>
<accession>M0QLQ4</accession>
<proteinExistence type="predicted"/>
<reference evidence="2 3" key="1">
    <citation type="submission" date="2013-01" db="EMBL/GenBank/DDBJ databases">
        <title>Whole genome shotgun sequence of Gordonia soli NBRC 108243.</title>
        <authorList>
            <person name="Isaki-Nakamura S."/>
            <person name="Hosoyama A."/>
            <person name="Tsuchikane K."/>
            <person name="Ando Y."/>
            <person name="Baba S."/>
            <person name="Ohji S."/>
            <person name="Hamada M."/>
            <person name="Tamura T."/>
            <person name="Yamazoe A."/>
            <person name="Yamazaki S."/>
            <person name="Fujita N."/>
        </authorList>
    </citation>
    <scope>NUCLEOTIDE SEQUENCE [LARGE SCALE GENOMIC DNA]</scope>
    <source>
        <strain evidence="2 3">NBRC 108243</strain>
    </source>
</reference>
<evidence type="ECO:0000259" key="1">
    <source>
        <dbReference type="Pfam" id="PF18007"/>
    </source>
</evidence>
<evidence type="ECO:0000313" key="3">
    <source>
        <dbReference type="Proteomes" id="UP000011666"/>
    </source>
</evidence>
<dbReference type="Pfam" id="PF18007">
    <property type="entry name" value="Rv3651-like_N"/>
    <property type="match status" value="1"/>
</dbReference>